<dbReference type="SMART" id="SM00895">
    <property type="entry name" value="FCD"/>
    <property type="match status" value="1"/>
</dbReference>
<protein>
    <submittedName>
        <fullName evidence="6">DNA-binding transcriptional regulator, FadR family</fullName>
    </submittedName>
</protein>
<dbReference type="InterPro" id="IPR000524">
    <property type="entry name" value="Tscrpt_reg_HTH_GntR"/>
</dbReference>
<dbReference type="PANTHER" id="PTHR43537:SF5">
    <property type="entry name" value="UXU OPERON TRANSCRIPTIONAL REGULATOR"/>
    <property type="match status" value="1"/>
</dbReference>
<proteinExistence type="predicted"/>
<dbReference type="Gene3D" id="1.20.120.530">
    <property type="entry name" value="GntR ligand-binding domain-like"/>
    <property type="match status" value="1"/>
</dbReference>
<dbReference type="Proteomes" id="UP000198802">
    <property type="component" value="Unassembled WGS sequence"/>
</dbReference>
<dbReference type="EMBL" id="FAOZ01000001">
    <property type="protein sequence ID" value="CUU53690.1"/>
    <property type="molecule type" value="Genomic_DNA"/>
</dbReference>
<dbReference type="Pfam" id="PF07729">
    <property type="entry name" value="FCD"/>
    <property type="match status" value="1"/>
</dbReference>
<evidence type="ECO:0000259" key="5">
    <source>
        <dbReference type="PROSITE" id="PS50949"/>
    </source>
</evidence>
<dbReference type="SMART" id="SM00345">
    <property type="entry name" value="HTH_GNTR"/>
    <property type="match status" value="1"/>
</dbReference>
<dbReference type="PANTHER" id="PTHR43537">
    <property type="entry name" value="TRANSCRIPTIONAL REGULATOR, GNTR FAMILY"/>
    <property type="match status" value="1"/>
</dbReference>
<dbReference type="PRINTS" id="PR00035">
    <property type="entry name" value="HTHGNTR"/>
</dbReference>
<dbReference type="PROSITE" id="PS50949">
    <property type="entry name" value="HTH_GNTR"/>
    <property type="match status" value="1"/>
</dbReference>
<dbReference type="AlphaFoldDB" id="A0A0S4QGM1"/>
<dbReference type="InterPro" id="IPR036388">
    <property type="entry name" value="WH-like_DNA-bd_sf"/>
</dbReference>
<evidence type="ECO:0000256" key="1">
    <source>
        <dbReference type="ARBA" id="ARBA00023015"/>
    </source>
</evidence>
<organism evidence="6 7">
    <name type="scientific">Parafrankia irregularis</name>
    <dbReference type="NCBI Taxonomy" id="795642"/>
    <lineage>
        <taxon>Bacteria</taxon>
        <taxon>Bacillati</taxon>
        <taxon>Actinomycetota</taxon>
        <taxon>Actinomycetes</taxon>
        <taxon>Frankiales</taxon>
        <taxon>Frankiaceae</taxon>
        <taxon>Parafrankia</taxon>
    </lineage>
</organism>
<keyword evidence="3" id="KW-0804">Transcription</keyword>
<keyword evidence="2 6" id="KW-0238">DNA-binding</keyword>
<dbReference type="Pfam" id="PF00392">
    <property type="entry name" value="GntR"/>
    <property type="match status" value="1"/>
</dbReference>
<dbReference type="SUPFAM" id="SSF48008">
    <property type="entry name" value="GntR ligand-binding domain-like"/>
    <property type="match status" value="1"/>
</dbReference>
<keyword evidence="1" id="KW-0805">Transcription regulation</keyword>
<keyword evidence="7" id="KW-1185">Reference proteome</keyword>
<dbReference type="InterPro" id="IPR008920">
    <property type="entry name" value="TF_FadR/GntR_C"/>
</dbReference>
<evidence type="ECO:0000313" key="6">
    <source>
        <dbReference type="EMBL" id="CUU53690.1"/>
    </source>
</evidence>
<gene>
    <name evidence="6" type="ORF">Ga0074812_101188</name>
</gene>
<evidence type="ECO:0000256" key="4">
    <source>
        <dbReference type="SAM" id="MobiDB-lite"/>
    </source>
</evidence>
<dbReference type="RefSeq" id="WP_091270557.1">
    <property type="nucleotide sequence ID" value="NZ_FAOZ01000001.1"/>
</dbReference>
<reference evidence="7" key="1">
    <citation type="submission" date="2015-11" db="EMBL/GenBank/DDBJ databases">
        <authorList>
            <person name="Varghese N."/>
        </authorList>
    </citation>
    <scope>NUCLEOTIDE SEQUENCE [LARGE SCALE GENOMIC DNA]</scope>
    <source>
        <strain evidence="7">DSM 45899</strain>
    </source>
</reference>
<sequence length="274" mass="29366">MALLNPANISAVRGGHALRVPRRGSESAAAGAADGTGAGSAGPPRIGPLPENKVGQQVRVPKTAELVAAQLRRQIVRGELVEGDALPPEAVLMEQFGVSRPTLREAFRVLESEALISVRRGAHGGARVHTPDGQVAARYAGLVLEHRHTTLADVHTAHTLLEPAAVRLLATHHTDATLTALHTALTHPDPAHFHHQLLEHAGNQTLTMIAGMLRHILDTHTPPPHPAPHNHHDHTHLLDLIAHHDPDAAETHWRTHITTTPTQPPTIVLDLLGE</sequence>
<evidence type="ECO:0000256" key="2">
    <source>
        <dbReference type="ARBA" id="ARBA00023125"/>
    </source>
</evidence>
<feature type="domain" description="HTH gntR-type" evidence="5">
    <location>
        <begin position="61"/>
        <end position="131"/>
    </location>
</feature>
<feature type="region of interest" description="Disordered" evidence="4">
    <location>
        <begin position="18"/>
        <end position="57"/>
    </location>
</feature>
<dbReference type="CDD" id="cd07377">
    <property type="entry name" value="WHTH_GntR"/>
    <property type="match status" value="1"/>
</dbReference>
<dbReference type="Gene3D" id="1.10.10.10">
    <property type="entry name" value="Winged helix-like DNA-binding domain superfamily/Winged helix DNA-binding domain"/>
    <property type="match status" value="1"/>
</dbReference>
<dbReference type="InterPro" id="IPR011711">
    <property type="entry name" value="GntR_C"/>
</dbReference>
<name>A0A0S4QGM1_9ACTN</name>
<evidence type="ECO:0000256" key="3">
    <source>
        <dbReference type="ARBA" id="ARBA00023163"/>
    </source>
</evidence>
<dbReference type="GO" id="GO:0003677">
    <property type="term" value="F:DNA binding"/>
    <property type="evidence" value="ECO:0007669"/>
    <property type="project" value="UniProtKB-KW"/>
</dbReference>
<evidence type="ECO:0000313" key="7">
    <source>
        <dbReference type="Proteomes" id="UP000198802"/>
    </source>
</evidence>
<dbReference type="InterPro" id="IPR036390">
    <property type="entry name" value="WH_DNA-bd_sf"/>
</dbReference>
<dbReference type="GO" id="GO:0003700">
    <property type="term" value="F:DNA-binding transcription factor activity"/>
    <property type="evidence" value="ECO:0007669"/>
    <property type="project" value="InterPro"/>
</dbReference>
<accession>A0A0S4QGM1</accession>
<dbReference type="SUPFAM" id="SSF46785">
    <property type="entry name" value="Winged helix' DNA-binding domain"/>
    <property type="match status" value="1"/>
</dbReference>